<name>A0A5B8L3E1_9HYPH</name>
<organism evidence="2 3">
    <name type="scientific">Nitratireductor mangrovi</name>
    <dbReference type="NCBI Taxonomy" id="2599600"/>
    <lineage>
        <taxon>Bacteria</taxon>
        <taxon>Pseudomonadati</taxon>
        <taxon>Pseudomonadota</taxon>
        <taxon>Alphaproteobacteria</taxon>
        <taxon>Hyphomicrobiales</taxon>
        <taxon>Phyllobacteriaceae</taxon>
        <taxon>Nitratireductor</taxon>
    </lineage>
</organism>
<dbReference type="EMBL" id="CP042301">
    <property type="protein sequence ID" value="QDZ02511.1"/>
    <property type="molecule type" value="Genomic_DNA"/>
</dbReference>
<reference evidence="2" key="1">
    <citation type="submission" date="2020-04" db="EMBL/GenBank/DDBJ databases">
        <title>Nitratireductor sp. nov. isolated from mangrove soil.</title>
        <authorList>
            <person name="Ye Y."/>
        </authorList>
    </citation>
    <scope>NUCLEOTIDE SEQUENCE</scope>
    <source>
        <strain evidence="2">SY7</strain>
    </source>
</reference>
<feature type="chain" id="PRO_5022667851" description="PepSY domain-containing protein" evidence="1">
    <location>
        <begin position="29"/>
        <end position="110"/>
    </location>
</feature>
<dbReference type="OrthoDB" id="7889172at2"/>
<proteinExistence type="predicted"/>
<dbReference type="RefSeq" id="WP_146301148.1">
    <property type="nucleotide sequence ID" value="NZ_CP042301.2"/>
</dbReference>
<accession>A0A5B8L3E1</accession>
<evidence type="ECO:0000313" key="3">
    <source>
        <dbReference type="Proteomes" id="UP000321389"/>
    </source>
</evidence>
<gene>
    <name evidence="2" type="ORF">FQ775_20225</name>
</gene>
<evidence type="ECO:0000313" key="2">
    <source>
        <dbReference type="EMBL" id="QDZ02511.1"/>
    </source>
</evidence>
<keyword evidence="1" id="KW-0732">Signal</keyword>
<feature type="signal peptide" evidence="1">
    <location>
        <begin position="1"/>
        <end position="28"/>
    </location>
</feature>
<keyword evidence="3" id="KW-1185">Reference proteome</keyword>
<dbReference type="AlphaFoldDB" id="A0A5B8L3E1"/>
<sequence>MPSSRLETATTKRAALLVVAAMAIAPLAGCMSTPAPQEQARNTLNTAPADLQLLCASAAAEAMGADSDKTLPVASRQLDSKNYQVDVDAAGQKTSCIVDTDGNVKSVQPA</sequence>
<evidence type="ECO:0008006" key="4">
    <source>
        <dbReference type="Google" id="ProtNLM"/>
    </source>
</evidence>
<evidence type="ECO:0000256" key="1">
    <source>
        <dbReference type="SAM" id="SignalP"/>
    </source>
</evidence>
<dbReference type="Proteomes" id="UP000321389">
    <property type="component" value="Chromosome"/>
</dbReference>
<dbReference type="KEGG" id="niy:FQ775_20225"/>
<protein>
    <recommendedName>
        <fullName evidence="4">PepSY domain-containing protein</fullName>
    </recommendedName>
</protein>